<gene>
    <name evidence="1" type="ORF">GIB67_002671</name>
</gene>
<organism evidence="1 2">
    <name type="scientific">Kingdonia uniflora</name>
    <dbReference type="NCBI Taxonomy" id="39325"/>
    <lineage>
        <taxon>Eukaryota</taxon>
        <taxon>Viridiplantae</taxon>
        <taxon>Streptophyta</taxon>
        <taxon>Embryophyta</taxon>
        <taxon>Tracheophyta</taxon>
        <taxon>Spermatophyta</taxon>
        <taxon>Magnoliopsida</taxon>
        <taxon>Ranunculales</taxon>
        <taxon>Circaeasteraceae</taxon>
        <taxon>Kingdonia</taxon>
    </lineage>
</organism>
<dbReference type="Proteomes" id="UP000541444">
    <property type="component" value="Unassembled WGS sequence"/>
</dbReference>
<accession>A0A7J7LJJ8</accession>
<evidence type="ECO:0000313" key="2">
    <source>
        <dbReference type="Proteomes" id="UP000541444"/>
    </source>
</evidence>
<reference evidence="1 2" key="1">
    <citation type="journal article" date="2020" name="IScience">
        <title>Genome Sequencing of the Endangered Kingdonia uniflora (Circaeasteraceae, Ranunculales) Reveals Potential Mechanisms of Evolutionary Specialization.</title>
        <authorList>
            <person name="Sun Y."/>
            <person name="Deng T."/>
            <person name="Zhang A."/>
            <person name="Moore M.J."/>
            <person name="Landis J.B."/>
            <person name="Lin N."/>
            <person name="Zhang H."/>
            <person name="Zhang X."/>
            <person name="Huang J."/>
            <person name="Zhang X."/>
            <person name="Sun H."/>
            <person name="Wang H."/>
        </authorList>
    </citation>
    <scope>NUCLEOTIDE SEQUENCE [LARGE SCALE GENOMIC DNA]</scope>
    <source>
        <strain evidence="1">TB1705</strain>
        <tissue evidence="1">Leaf</tissue>
    </source>
</reference>
<keyword evidence="2" id="KW-1185">Reference proteome</keyword>
<protein>
    <submittedName>
        <fullName evidence="1">Uncharacterized protein</fullName>
    </submittedName>
</protein>
<dbReference type="OrthoDB" id="1726821at2759"/>
<name>A0A7J7LJJ8_9MAGN</name>
<dbReference type="EMBL" id="JACGCM010002238">
    <property type="protein sequence ID" value="KAF6142807.1"/>
    <property type="molecule type" value="Genomic_DNA"/>
</dbReference>
<evidence type="ECO:0000313" key="1">
    <source>
        <dbReference type="EMBL" id="KAF6142807.1"/>
    </source>
</evidence>
<proteinExistence type="predicted"/>
<comment type="caution">
    <text evidence="1">The sequence shown here is derived from an EMBL/GenBank/DDBJ whole genome shotgun (WGS) entry which is preliminary data.</text>
</comment>
<dbReference type="AlphaFoldDB" id="A0A7J7LJJ8"/>
<sequence length="52" mass="6177">MYELWKTKNKWLLKLCEEEAQLKEHLKGIIPFGLLVIDEAAQLKECETLILY</sequence>